<dbReference type="KEGG" id="ndk:I601_0728"/>
<dbReference type="PATRIC" id="fig|1300347.3.peg.732"/>
<dbReference type="PANTHER" id="PTHR33371">
    <property type="entry name" value="INTERMEMBRANE PHOSPHOLIPID TRANSPORT SYSTEM BINDING PROTEIN MLAD-RELATED"/>
    <property type="match status" value="1"/>
</dbReference>
<dbReference type="Pfam" id="PF11887">
    <property type="entry name" value="Mce4_CUP1"/>
    <property type="match status" value="1"/>
</dbReference>
<dbReference type="Proteomes" id="UP000077868">
    <property type="component" value="Chromosome"/>
</dbReference>
<accession>A0A1A9GFY3</accession>
<name>A0A1A9GFY3_9ACTN</name>
<gene>
    <name evidence="3" type="ORF">I601_0728</name>
</gene>
<keyword evidence="4" id="KW-1185">Reference proteome</keyword>
<dbReference type="InterPro" id="IPR003399">
    <property type="entry name" value="Mce/MlaD"/>
</dbReference>
<evidence type="ECO:0000313" key="3">
    <source>
        <dbReference type="EMBL" id="ANH37178.1"/>
    </source>
</evidence>
<dbReference type="NCBIfam" id="TIGR00996">
    <property type="entry name" value="Mtu_fam_mce"/>
    <property type="match status" value="1"/>
</dbReference>
<dbReference type="InterPro" id="IPR005693">
    <property type="entry name" value="Mce"/>
</dbReference>
<feature type="domain" description="Mce/MlaD" evidence="1">
    <location>
        <begin position="30"/>
        <end position="104"/>
    </location>
</feature>
<reference evidence="3 4" key="1">
    <citation type="submission" date="2016-03" db="EMBL/GenBank/DDBJ databases">
        <title>Complete genome sequence of a soil Actinobacterium, Nocardioides dokdonensis FR1436.</title>
        <authorList>
            <person name="Kwon S.-K."/>
            <person name="Kim K."/>
            <person name="Kim J.F."/>
        </authorList>
    </citation>
    <scope>NUCLEOTIDE SEQUENCE [LARGE SCALE GENOMIC DNA]</scope>
    <source>
        <strain evidence="3 4">FR1436</strain>
    </source>
</reference>
<dbReference type="PANTHER" id="PTHR33371:SF4">
    <property type="entry name" value="INTERMEMBRANE PHOSPHOLIPID TRANSPORT SYSTEM BINDING PROTEIN MLAD"/>
    <property type="match status" value="1"/>
</dbReference>
<dbReference type="Pfam" id="PF02470">
    <property type="entry name" value="MlaD"/>
    <property type="match status" value="1"/>
</dbReference>
<dbReference type="InterPro" id="IPR052336">
    <property type="entry name" value="MlaD_Phospholipid_Transporter"/>
</dbReference>
<evidence type="ECO:0000259" key="1">
    <source>
        <dbReference type="Pfam" id="PF02470"/>
    </source>
</evidence>
<dbReference type="RefSeq" id="WP_068106555.1">
    <property type="nucleotide sequence ID" value="NZ_CP015079.1"/>
</dbReference>
<organism evidence="3 4">
    <name type="scientific">Nocardioides dokdonensis FR1436</name>
    <dbReference type="NCBI Taxonomy" id="1300347"/>
    <lineage>
        <taxon>Bacteria</taxon>
        <taxon>Bacillati</taxon>
        <taxon>Actinomycetota</taxon>
        <taxon>Actinomycetes</taxon>
        <taxon>Propionibacteriales</taxon>
        <taxon>Nocardioidaceae</taxon>
        <taxon>Nocardioides</taxon>
    </lineage>
</organism>
<evidence type="ECO:0000313" key="4">
    <source>
        <dbReference type="Proteomes" id="UP000077868"/>
    </source>
</evidence>
<dbReference type="GO" id="GO:0005576">
    <property type="term" value="C:extracellular region"/>
    <property type="evidence" value="ECO:0007669"/>
    <property type="project" value="TreeGrafter"/>
</dbReference>
<sequence>MSAVRQFAAPLVIVALLIAAALTFLGGDEPKTLTAQFPRTVSVYEGSDVRILGVPVGQVETVVPSGTEVLVTMSYDADVQVPADASAVIIAPSIVGDRYIQLTPVYEEGDEIAEGEILGVDRTSVPLELDDIYASLDRLNVALGPDGANKNGALNDLLKVTAENFGGQGAAFKQTIGDFSRLSETLDDNKDELFSSLAEVQSFVSTLAENDTTVRQFNQSLADVSELLAGERQELAGSLANLSTALGEVNDFVKTNRDVLGRDVKGLNRVAKVLVKQRSALDEVLGTAPLALNNLALTYNPQAGTLDTNANIGNAITQLETEPALLLCTVVNSVDPTGGLCDILQDTLPRPGALDALRGGKGAAAGTRPDPFDPTLGGLVGVNR</sequence>
<dbReference type="InterPro" id="IPR024516">
    <property type="entry name" value="Mce_C"/>
</dbReference>
<dbReference type="EMBL" id="CP015079">
    <property type="protein sequence ID" value="ANH37178.1"/>
    <property type="molecule type" value="Genomic_DNA"/>
</dbReference>
<proteinExistence type="predicted"/>
<evidence type="ECO:0000259" key="2">
    <source>
        <dbReference type="Pfam" id="PF11887"/>
    </source>
</evidence>
<feature type="domain" description="Mammalian cell entry C-terminal" evidence="2">
    <location>
        <begin position="110"/>
        <end position="286"/>
    </location>
</feature>
<dbReference type="AlphaFoldDB" id="A0A1A9GFY3"/>
<protein>
    <submittedName>
        <fullName evidence="3">Mce related protein</fullName>
    </submittedName>
</protein>
<dbReference type="STRING" id="1300347.I601_0728"/>